<dbReference type="SMART" id="SM00283">
    <property type="entry name" value="MA"/>
    <property type="match status" value="1"/>
</dbReference>
<dbReference type="CDD" id="cd11386">
    <property type="entry name" value="MCP_signal"/>
    <property type="match status" value="1"/>
</dbReference>
<reference evidence="12 13" key="1">
    <citation type="submission" date="2016-08" db="EMBL/GenBank/DDBJ databases">
        <title>Novel Firmicute Genomes.</title>
        <authorList>
            <person name="Poppleton D.I."/>
            <person name="Gribaldo S."/>
        </authorList>
    </citation>
    <scope>NUCLEOTIDE SEQUENCE [LARGE SCALE GENOMIC DNA]</scope>
    <source>
        <strain evidence="12 13">RAOx-1</strain>
    </source>
</reference>
<dbReference type="Pfam" id="PF17202">
    <property type="entry name" value="sCache_3_3"/>
    <property type="match status" value="1"/>
</dbReference>
<dbReference type="SUPFAM" id="SSF103190">
    <property type="entry name" value="Sensory domain-like"/>
    <property type="match status" value="1"/>
</dbReference>
<keyword evidence="6 8" id="KW-0807">Transducer</keyword>
<comment type="similarity">
    <text evidence="7">Belongs to the methyl-accepting chemotaxis (MCP) protein family.</text>
</comment>
<evidence type="ECO:0000259" key="10">
    <source>
        <dbReference type="PROSITE" id="PS50111"/>
    </source>
</evidence>
<evidence type="ECO:0000256" key="7">
    <source>
        <dbReference type="ARBA" id="ARBA00029447"/>
    </source>
</evidence>
<keyword evidence="4 9" id="KW-1133">Transmembrane helix</keyword>
<comment type="subcellular location">
    <subcellularLocation>
        <location evidence="1">Cell membrane</location>
        <topology evidence="1">Multi-pass membrane protein</topology>
    </subcellularLocation>
</comment>
<dbReference type="InterPro" id="IPR033463">
    <property type="entry name" value="sCache_3"/>
</dbReference>
<feature type="domain" description="Methyl-accepting transducer" evidence="10">
    <location>
        <begin position="285"/>
        <end position="556"/>
    </location>
</feature>
<evidence type="ECO:0008006" key="14">
    <source>
        <dbReference type="Google" id="ProtNLM"/>
    </source>
</evidence>
<keyword evidence="2" id="KW-1003">Cell membrane</keyword>
<evidence type="ECO:0000256" key="4">
    <source>
        <dbReference type="ARBA" id="ARBA00022989"/>
    </source>
</evidence>
<evidence type="ECO:0000259" key="11">
    <source>
        <dbReference type="PROSITE" id="PS50885"/>
    </source>
</evidence>
<dbReference type="SUPFAM" id="SSF58104">
    <property type="entry name" value="Methyl-accepting chemotaxis protein (MCP) signaling domain"/>
    <property type="match status" value="1"/>
</dbReference>
<feature type="transmembrane region" description="Helical" evidence="9">
    <location>
        <begin position="190"/>
        <end position="211"/>
    </location>
</feature>
<organism evidence="12 13">
    <name type="scientific">Ammoniphilus oxalaticus</name>
    <dbReference type="NCBI Taxonomy" id="66863"/>
    <lineage>
        <taxon>Bacteria</taxon>
        <taxon>Bacillati</taxon>
        <taxon>Bacillota</taxon>
        <taxon>Bacilli</taxon>
        <taxon>Bacillales</taxon>
        <taxon>Paenibacillaceae</taxon>
        <taxon>Aneurinibacillus group</taxon>
        <taxon>Ammoniphilus</taxon>
    </lineage>
</organism>
<evidence type="ECO:0000256" key="1">
    <source>
        <dbReference type="ARBA" id="ARBA00004651"/>
    </source>
</evidence>
<dbReference type="CDD" id="cd06225">
    <property type="entry name" value="HAMP"/>
    <property type="match status" value="1"/>
</dbReference>
<evidence type="ECO:0000313" key="13">
    <source>
        <dbReference type="Proteomes" id="UP000284219"/>
    </source>
</evidence>
<dbReference type="InterPro" id="IPR004089">
    <property type="entry name" value="MCPsignal_dom"/>
</dbReference>
<evidence type="ECO:0000256" key="3">
    <source>
        <dbReference type="ARBA" id="ARBA00022692"/>
    </source>
</evidence>
<dbReference type="InterPro" id="IPR003660">
    <property type="entry name" value="HAMP_dom"/>
</dbReference>
<feature type="domain" description="HAMP" evidence="11">
    <location>
        <begin position="213"/>
        <end position="266"/>
    </location>
</feature>
<dbReference type="InterPro" id="IPR029151">
    <property type="entry name" value="Sensor-like_sf"/>
</dbReference>
<dbReference type="Proteomes" id="UP000284219">
    <property type="component" value="Unassembled WGS sequence"/>
</dbReference>
<dbReference type="EMBL" id="MCHY01000009">
    <property type="protein sequence ID" value="RKD23224.1"/>
    <property type="molecule type" value="Genomic_DNA"/>
</dbReference>
<evidence type="ECO:0000256" key="5">
    <source>
        <dbReference type="ARBA" id="ARBA00023136"/>
    </source>
</evidence>
<evidence type="ECO:0000256" key="9">
    <source>
        <dbReference type="SAM" id="Phobius"/>
    </source>
</evidence>
<dbReference type="PROSITE" id="PS50111">
    <property type="entry name" value="CHEMOTAXIS_TRANSDUC_2"/>
    <property type="match status" value="1"/>
</dbReference>
<gene>
    <name evidence="12" type="ORF">BEP19_11840</name>
</gene>
<evidence type="ECO:0000256" key="6">
    <source>
        <dbReference type="ARBA" id="ARBA00023224"/>
    </source>
</evidence>
<accession>A0A419SHF1</accession>
<proteinExistence type="inferred from homology"/>
<dbReference type="GO" id="GO:0007165">
    <property type="term" value="P:signal transduction"/>
    <property type="evidence" value="ECO:0007669"/>
    <property type="project" value="UniProtKB-KW"/>
</dbReference>
<dbReference type="Pfam" id="PF00015">
    <property type="entry name" value="MCPsignal"/>
    <property type="match status" value="1"/>
</dbReference>
<dbReference type="PANTHER" id="PTHR32089:SF112">
    <property type="entry name" value="LYSOZYME-LIKE PROTEIN-RELATED"/>
    <property type="match status" value="1"/>
</dbReference>
<keyword evidence="13" id="KW-1185">Reference proteome</keyword>
<name>A0A419SHF1_9BACL</name>
<evidence type="ECO:0000313" key="12">
    <source>
        <dbReference type="EMBL" id="RKD23224.1"/>
    </source>
</evidence>
<dbReference type="PANTHER" id="PTHR32089">
    <property type="entry name" value="METHYL-ACCEPTING CHEMOTAXIS PROTEIN MCPB"/>
    <property type="match status" value="1"/>
</dbReference>
<evidence type="ECO:0000256" key="2">
    <source>
        <dbReference type="ARBA" id="ARBA00022475"/>
    </source>
</evidence>
<comment type="caution">
    <text evidence="12">The sequence shown here is derived from an EMBL/GenBank/DDBJ whole genome shotgun (WGS) entry which is preliminary data.</text>
</comment>
<dbReference type="Gene3D" id="1.10.287.950">
    <property type="entry name" value="Methyl-accepting chemotaxis protein"/>
    <property type="match status" value="1"/>
</dbReference>
<keyword evidence="3 9" id="KW-0812">Transmembrane</keyword>
<protein>
    <recommendedName>
        <fullName evidence="14">Chemotaxis protein</fullName>
    </recommendedName>
</protein>
<dbReference type="PROSITE" id="PS50885">
    <property type="entry name" value="HAMP"/>
    <property type="match status" value="1"/>
</dbReference>
<keyword evidence="5 9" id="KW-0472">Membrane</keyword>
<dbReference type="AlphaFoldDB" id="A0A419SHF1"/>
<dbReference type="GO" id="GO:0005886">
    <property type="term" value="C:plasma membrane"/>
    <property type="evidence" value="ECO:0007669"/>
    <property type="project" value="UniProtKB-SubCell"/>
</dbReference>
<sequence>MFRRYFSSLSIRTKLLFLFSAILIFSFSIKGYQETITLEKTIQGEALEKARSDLQTGLAIIDLTYPGDWRAEGEKLYKGETLINNNFEIVDLIGELTEGDTVTIFLHNKRVTTNVLVDGQRAVGTTVSDLVAERVLGQGELFLGQANVVGHTYQSAYMPLKDRAGEIIGIWYVGAPDASDRIQQIQKDNLLAIIVQVFALLIIAIGLNTLLTRPMIRRIKLASERLQMIADGDLTFENMKTNSNDETGLLVRATNRVKDDLREILSNVRETTWQVASSSEQLTAIAGQNSEATEQITIAMQEVAVGSEQQSTRFMEANEAVSTIAQGIDRVSESIDLMTSSSTSANEKARSGTETVLQTIEQMNRAQLSVGETVKVIDSLEETSREINHILEVITQIADQTNLLSLNAAIEAARAGEHGRGFSVVADEVRKLAEQSAGAAEQIHELIKQVQSESNKAAASMNESATVVAEGISRVRLSGEAFNEIVHSVTEISKQSLEVTNVLEQVKQSGQDMVQTVAQAADLSQDTSGNTQQVAAAAQEQNASMEEIAVSADSLSNLVEELRGMITRFKL</sequence>
<evidence type="ECO:0000256" key="8">
    <source>
        <dbReference type="PROSITE-ProRule" id="PRU00284"/>
    </source>
</evidence>